<dbReference type="EC" id="2.4.99.28" evidence="10"/>
<dbReference type="EMBL" id="CP081495">
    <property type="protein sequence ID" value="UYW00847.1"/>
    <property type="molecule type" value="Genomic_DNA"/>
</dbReference>
<evidence type="ECO:0000256" key="9">
    <source>
        <dbReference type="ARBA" id="ARBA00023268"/>
    </source>
</evidence>
<comment type="similarity">
    <text evidence="3">In the N-terminal section; belongs to the glycosyltransferase 51 family.</text>
</comment>
<dbReference type="PANTHER" id="PTHR32282:SF15">
    <property type="entry name" value="PENICILLIN-BINDING PROTEIN 1C"/>
    <property type="match status" value="1"/>
</dbReference>
<dbReference type="Pfam" id="PF00905">
    <property type="entry name" value="Transpeptidase"/>
    <property type="match status" value="1"/>
</dbReference>
<accession>A0ABY6LWY8</accession>
<keyword evidence="8" id="KW-0378">Hydrolase</keyword>
<dbReference type="Gene3D" id="1.10.3810.10">
    <property type="entry name" value="Biosynthetic peptidoglycan transglycosylase-like"/>
    <property type="match status" value="1"/>
</dbReference>
<protein>
    <recommendedName>
        <fullName evidence="10">peptidoglycan glycosyltransferase</fullName>
        <ecNumber evidence="10">2.4.99.28</ecNumber>
    </recommendedName>
</protein>
<gene>
    <name evidence="15" type="primary">pbpC</name>
    <name evidence="15" type="ORF">K5I29_10075</name>
</gene>
<keyword evidence="6" id="KW-0328">Glycosyltransferase</keyword>
<evidence type="ECO:0000259" key="13">
    <source>
        <dbReference type="Pfam" id="PF00912"/>
    </source>
</evidence>
<keyword evidence="9" id="KW-0511">Multifunctional enzyme</keyword>
<name>A0ABY6LWY8_9FLAO</name>
<dbReference type="PANTHER" id="PTHR32282">
    <property type="entry name" value="BINDING PROTEIN TRANSPEPTIDASE, PUTATIVE-RELATED"/>
    <property type="match status" value="1"/>
</dbReference>
<dbReference type="InterPro" id="IPR050396">
    <property type="entry name" value="Glycosyltr_51/Transpeptidase"/>
</dbReference>
<reference evidence="15" key="1">
    <citation type="submission" date="2021-08" db="EMBL/GenBank/DDBJ databases">
        <title>Flavobacterium sp. strain CC-SYL302.</title>
        <authorList>
            <person name="Lin S.-Y."/>
            <person name="Lee T.-H."/>
            <person name="Young C.-C."/>
        </authorList>
    </citation>
    <scope>NUCLEOTIDE SEQUENCE</scope>
    <source>
        <strain evidence="15">CC-SYL302</strain>
    </source>
</reference>
<keyword evidence="16" id="KW-1185">Reference proteome</keyword>
<comment type="similarity">
    <text evidence="2">In the C-terminal section; belongs to the transpeptidase family.</text>
</comment>
<dbReference type="InterPro" id="IPR011815">
    <property type="entry name" value="PBP_1c"/>
</dbReference>
<dbReference type="Pfam" id="PF06832">
    <property type="entry name" value="BiPBP_C"/>
    <property type="match status" value="1"/>
</dbReference>
<evidence type="ECO:0000256" key="3">
    <source>
        <dbReference type="ARBA" id="ARBA00007739"/>
    </source>
</evidence>
<evidence type="ECO:0000256" key="4">
    <source>
        <dbReference type="ARBA" id="ARBA00022645"/>
    </source>
</evidence>
<dbReference type="Gene3D" id="3.40.710.10">
    <property type="entry name" value="DD-peptidase/beta-lactamase superfamily"/>
    <property type="match status" value="1"/>
</dbReference>
<dbReference type="RefSeq" id="WP_264433007.1">
    <property type="nucleotide sequence ID" value="NZ_CP081495.1"/>
</dbReference>
<keyword evidence="5" id="KW-0645">Protease</keyword>
<evidence type="ECO:0000256" key="5">
    <source>
        <dbReference type="ARBA" id="ARBA00022670"/>
    </source>
</evidence>
<keyword evidence="4" id="KW-0121">Carboxypeptidase</keyword>
<dbReference type="Pfam" id="PF00912">
    <property type="entry name" value="Transgly"/>
    <property type="match status" value="1"/>
</dbReference>
<dbReference type="Proteomes" id="UP001163328">
    <property type="component" value="Chromosome"/>
</dbReference>
<comment type="pathway">
    <text evidence="1">Cell wall biogenesis; peptidoglycan biosynthesis.</text>
</comment>
<dbReference type="SUPFAM" id="SSF56601">
    <property type="entry name" value="beta-lactamase/transpeptidase-like"/>
    <property type="match status" value="1"/>
</dbReference>
<dbReference type="InterPro" id="IPR001460">
    <property type="entry name" value="PCN-bd_Tpept"/>
</dbReference>
<evidence type="ECO:0000256" key="6">
    <source>
        <dbReference type="ARBA" id="ARBA00022676"/>
    </source>
</evidence>
<dbReference type="InterPro" id="IPR036950">
    <property type="entry name" value="PBP_transglycosylase"/>
</dbReference>
<dbReference type="InterPro" id="IPR009647">
    <property type="entry name" value="PBP_C"/>
</dbReference>
<dbReference type="NCBIfam" id="TIGR02073">
    <property type="entry name" value="PBP_1c"/>
    <property type="match status" value="1"/>
</dbReference>
<feature type="domain" description="Penicillin-binding C-terminal" evidence="14">
    <location>
        <begin position="688"/>
        <end position="777"/>
    </location>
</feature>
<sequence length="780" mass="87861">MIKKSFQYIKNNKIKATIALVAVVAYYFCLPKNLFNQPYATVIQDRNQELLGAKIAEDGQWRFPEADSVPYKFKQSLIYFEDEYFNYHFGVNPVAMAKALVQNNKAKKVVRGGSTLTQQVIRLHRKNKKRTYVEKFVEVVLATRLEFMHSKNTILELYASHAPFGGNVVGLDMAAYRYFGIPAHQLSWAESATLAILPNAPSLIYPGKNQEKLLAKRNTLLLKLHENKVIDAETYALAIAESLPGKPYNLPQSANHYVMQMAQKYPEQTLTSTLDAHLQEQVNHIVAKYYNLYKQNQIYNVAVLVADVNTRKVLAYVGNSPTDAAHSKDVDITVAPRSTGSILKPFLYAAMLDEGELLPKTLLADIPTQIANYSPQNYENTYDGAVPADIALSKSLNIPYVLMLKDYTVNKFYEKLKQLQLSDINKQPAHYGLSLILGGAESNLYDLCSAYANMASTLNFYNKTQKYRSNEFQSLQSNSNIDLDFGKVVSDATVFGAGALYQTFTAMKEVNRPNDDAWRYYDSSIEIAWKTGTSFGSRDGWAIGVDKNYVVGVWVGNASGEGRAGLTGMQYAGPILFDVFRSLPKNEFFKEPASDLQLIDVCTVSGHVASQHCPSQKAKIPKKGINTTICPYHKVIHLDQTKQFQVSAACEDLDKIQTEVYFVLPPVMQWYYKSKNMNYKLVPPYRSDCGTSKQHVLDFIYPENNMVLSQTKNQAGELQPVIAKVAHVNTEAQIFWYLNDTYLGKTKTFHEMMIEAKPGDYKLYAVDEMGNEAFVNITLN</sequence>
<evidence type="ECO:0000259" key="12">
    <source>
        <dbReference type="Pfam" id="PF00905"/>
    </source>
</evidence>
<comment type="catalytic activity">
    <reaction evidence="11">
        <text>[GlcNAc-(1-&gt;4)-Mur2Ac(oyl-L-Ala-gamma-D-Glu-L-Lys-D-Ala-D-Ala)](n)-di-trans,octa-cis-undecaprenyl diphosphate + beta-D-GlcNAc-(1-&gt;4)-Mur2Ac(oyl-L-Ala-gamma-D-Glu-L-Lys-D-Ala-D-Ala)-di-trans,octa-cis-undecaprenyl diphosphate = [GlcNAc-(1-&gt;4)-Mur2Ac(oyl-L-Ala-gamma-D-Glu-L-Lys-D-Ala-D-Ala)](n+1)-di-trans,octa-cis-undecaprenyl diphosphate + di-trans,octa-cis-undecaprenyl diphosphate + H(+)</text>
        <dbReference type="Rhea" id="RHEA:23708"/>
        <dbReference type="Rhea" id="RHEA-COMP:9602"/>
        <dbReference type="Rhea" id="RHEA-COMP:9603"/>
        <dbReference type="ChEBI" id="CHEBI:15378"/>
        <dbReference type="ChEBI" id="CHEBI:58405"/>
        <dbReference type="ChEBI" id="CHEBI:60033"/>
        <dbReference type="ChEBI" id="CHEBI:78435"/>
        <dbReference type="EC" id="2.4.99.28"/>
    </reaction>
</comment>
<dbReference type="SUPFAM" id="SSF53955">
    <property type="entry name" value="Lysozyme-like"/>
    <property type="match status" value="1"/>
</dbReference>
<evidence type="ECO:0000259" key="14">
    <source>
        <dbReference type="Pfam" id="PF06832"/>
    </source>
</evidence>
<evidence type="ECO:0000256" key="1">
    <source>
        <dbReference type="ARBA" id="ARBA00004752"/>
    </source>
</evidence>
<evidence type="ECO:0000313" key="15">
    <source>
        <dbReference type="EMBL" id="UYW00847.1"/>
    </source>
</evidence>
<evidence type="ECO:0000313" key="16">
    <source>
        <dbReference type="Proteomes" id="UP001163328"/>
    </source>
</evidence>
<evidence type="ECO:0000256" key="2">
    <source>
        <dbReference type="ARBA" id="ARBA00007090"/>
    </source>
</evidence>
<proteinExistence type="inferred from homology"/>
<organism evidence="15 16">
    <name type="scientific">Flavobacterium agricola</name>
    <dbReference type="NCBI Taxonomy" id="2870839"/>
    <lineage>
        <taxon>Bacteria</taxon>
        <taxon>Pseudomonadati</taxon>
        <taxon>Bacteroidota</taxon>
        <taxon>Flavobacteriia</taxon>
        <taxon>Flavobacteriales</taxon>
        <taxon>Flavobacteriaceae</taxon>
        <taxon>Flavobacterium</taxon>
    </lineage>
</organism>
<feature type="domain" description="Glycosyl transferase family 51" evidence="13">
    <location>
        <begin position="61"/>
        <end position="223"/>
    </location>
</feature>
<evidence type="ECO:0000256" key="10">
    <source>
        <dbReference type="ARBA" id="ARBA00044770"/>
    </source>
</evidence>
<evidence type="ECO:0000256" key="7">
    <source>
        <dbReference type="ARBA" id="ARBA00022679"/>
    </source>
</evidence>
<dbReference type="InterPro" id="IPR023346">
    <property type="entry name" value="Lysozyme-like_dom_sf"/>
</dbReference>
<evidence type="ECO:0000256" key="11">
    <source>
        <dbReference type="ARBA" id="ARBA00049902"/>
    </source>
</evidence>
<feature type="domain" description="Penicillin-binding protein transpeptidase" evidence="12">
    <location>
        <begin position="302"/>
        <end position="556"/>
    </location>
</feature>
<dbReference type="InterPro" id="IPR012338">
    <property type="entry name" value="Beta-lactam/transpept-like"/>
</dbReference>
<dbReference type="InterPro" id="IPR001264">
    <property type="entry name" value="Glyco_trans_51"/>
</dbReference>
<evidence type="ECO:0000256" key="8">
    <source>
        <dbReference type="ARBA" id="ARBA00022801"/>
    </source>
</evidence>
<keyword evidence="7" id="KW-0808">Transferase</keyword>